<feature type="domain" description="Myb/SANT-like" evidence="1">
    <location>
        <begin position="27"/>
        <end position="124"/>
    </location>
</feature>
<protein>
    <recommendedName>
        <fullName evidence="1">Myb/SANT-like domain-containing protein</fullName>
    </recommendedName>
</protein>
<dbReference type="EMBL" id="JACGWJ010000019">
    <property type="protein sequence ID" value="KAL0345789.1"/>
    <property type="molecule type" value="Genomic_DNA"/>
</dbReference>
<comment type="caution">
    <text evidence="2">The sequence shown here is derived from an EMBL/GenBank/DDBJ whole genome shotgun (WGS) entry which is preliminary data.</text>
</comment>
<name>A0AAW2NT80_SESRA</name>
<evidence type="ECO:0000259" key="1">
    <source>
        <dbReference type="Pfam" id="PF12776"/>
    </source>
</evidence>
<proteinExistence type="predicted"/>
<accession>A0AAW2NT80</accession>
<dbReference type="AlphaFoldDB" id="A0AAW2NT80"/>
<reference evidence="2" key="1">
    <citation type="submission" date="2020-06" db="EMBL/GenBank/DDBJ databases">
        <authorList>
            <person name="Li T."/>
            <person name="Hu X."/>
            <person name="Zhang T."/>
            <person name="Song X."/>
            <person name="Zhang H."/>
            <person name="Dai N."/>
            <person name="Sheng W."/>
            <person name="Hou X."/>
            <person name="Wei L."/>
        </authorList>
    </citation>
    <scope>NUCLEOTIDE SEQUENCE</scope>
    <source>
        <strain evidence="2">G02</strain>
        <tissue evidence="2">Leaf</tissue>
    </source>
</reference>
<dbReference type="InterPro" id="IPR024752">
    <property type="entry name" value="Myb/SANT-like_dom"/>
</dbReference>
<organism evidence="2">
    <name type="scientific">Sesamum radiatum</name>
    <name type="common">Black benniseed</name>
    <dbReference type="NCBI Taxonomy" id="300843"/>
    <lineage>
        <taxon>Eukaryota</taxon>
        <taxon>Viridiplantae</taxon>
        <taxon>Streptophyta</taxon>
        <taxon>Embryophyta</taxon>
        <taxon>Tracheophyta</taxon>
        <taxon>Spermatophyta</taxon>
        <taxon>Magnoliopsida</taxon>
        <taxon>eudicotyledons</taxon>
        <taxon>Gunneridae</taxon>
        <taxon>Pentapetalae</taxon>
        <taxon>asterids</taxon>
        <taxon>lamiids</taxon>
        <taxon>Lamiales</taxon>
        <taxon>Pedaliaceae</taxon>
        <taxon>Sesamum</taxon>
    </lineage>
</organism>
<sequence>MSHIEDEETSHQRRRGSNKDKLGMRCTWTAREEEFLINALKLLASGGWKYDDGFRNGYLIQLEKCMICAFPNCGIKAEPHISSKIDAWKKQYSFLVGMMSKSVFGWDESTCLITIENNNVWEKYLKVYPTAKKMQYKSWPYFPAWCQIFGKDRAIGKHAEDVHQAADAVQEEEQADIQDHYISTASWNPKTRFIGVDKEPPMTNTVKRTTTTSKKRKADEIVAVVPKLVEVVTNFCASANNAISKLTRVLENEFGDPIKRGLVLEAVKQLTAFDENEQLLVTRHLYNHPKDMELFFTLSTESRIKMVRLMLAGRF</sequence>
<reference evidence="2" key="2">
    <citation type="journal article" date="2024" name="Plant">
        <title>Genomic evolution and insights into agronomic trait innovations of Sesamum species.</title>
        <authorList>
            <person name="Miao H."/>
            <person name="Wang L."/>
            <person name="Qu L."/>
            <person name="Liu H."/>
            <person name="Sun Y."/>
            <person name="Le M."/>
            <person name="Wang Q."/>
            <person name="Wei S."/>
            <person name="Zheng Y."/>
            <person name="Lin W."/>
            <person name="Duan Y."/>
            <person name="Cao H."/>
            <person name="Xiong S."/>
            <person name="Wang X."/>
            <person name="Wei L."/>
            <person name="Li C."/>
            <person name="Ma Q."/>
            <person name="Ju M."/>
            <person name="Zhao R."/>
            <person name="Li G."/>
            <person name="Mu C."/>
            <person name="Tian Q."/>
            <person name="Mei H."/>
            <person name="Zhang T."/>
            <person name="Gao T."/>
            <person name="Zhang H."/>
        </authorList>
    </citation>
    <scope>NUCLEOTIDE SEQUENCE</scope>
    <source>
        <strain evidence="2">G02</strain>
    </source>
</reference>
<dbReference type="PANTHER" id="PTHR46250">
    <property type="entry name" value="MYB/SANT-LIKE DNA-BINDING DOMAIN PROTEIN-RELATED"/>
    <property type="match status" value="1"/>
</dbReference>
<evidence type="ECO:0000313" key="2">
    <source>
        <dbReference type="EMBL" id="KAL0345789.1"/>
    </source>
</evidence>
<dbReference type="Pfam" id="PF12776">
    <property type="entry name" value="Myb_DNA-bind_3"/>
    <property type="match status" value="1"/>
</dbReference>
<gene>
    <name evidence="2" type="ORF">Sradi_4410200</name>
</gene>